<feature type="transmembrane region" description="Helical" evidence="1">
    <location>
        <begin position="141"/>
        <end position="163"/>
    </location>
</feature>
<evidence type="ECO:0000313" key="3">
    <source>
        <dbReference type="Proteomes" id="UP000027037"/>
    </source>
</evidence>
<evidence type="ECO:0000256" key="1">
    <source>
        <dbReference type="SAM" id="Phobius"/>
    </source>
</evidence>
<keyword evidence="1" id="KW-0812">Transmembrane</keyword>
<keyword evidence="3" id="KW-1185">Reference proteome</keyword>
<comment type="caution">
    <text evidence="2">The sequence shown here is derived from an EMBL/GenBank/DDBJ whole genome shotgun (WGS) entry which is preliminary data.</text>
</comment>
<organism evidence="2 3">
    <name type="scientific">Hyphomonas beringensis</name>
    <dbReference type="NCBI Taxonomy" id="1280946"/>
    <lineage>
        <taxon>Bacteria</taxon>
        <taxon>Pseudomonadati</taxon>
        <taxon>Pseudomonadota</taxon>
        <taxon>Alphaproteobacteria</taxon>
        <taxon>Hyphomonadales</taxon>
        <taxon>Hyphomonadaceae</taxon>
        <taxon>Hyphomonas</taxon>
    </lineage>
</organism>
<dbReference type="RefSeq" id="WP_034796637.1">
    <property type="nucleotide sequence ID" value="NZ_AWFF01000043.1"/>
</dbReference>
<reference evidence="2 3" key="1">
    <citation type="journal article" date="2014" name="Antonie Van Leeuwenhoek">
        <title>Hyphomonas beringensis sp. nov. and Hyphomonas chukchiensis sp. nov., isolated from surface seawater of the Bering Sea and Chukchi Sea.</title>
        <authorList>
            <person name="Li C."/>
            <person name="Lai Q."/>
            <person name="Li G."/>
            <person name="Dong C."/>
            <person name="Wang J."/>
            <person name="Liao Y."/>
            <person name="Shao Z."/>
        </authorList>
    </citation>
    <scope>NUCLEOTIDE SEQUENCE [LARGE SCALE GENOMIC DNA]</scope>
    <source>
        <strain evidence="2 3">25B14_1</strain>
    </source>
</reference>
<protein>
    <submittedName>
        <fullName evidence="2">Uncharacterized protein</fullName>
    </submittedName>
</protein>
<dbReference type="OrthoDB" id="7619140at2"/>
<name>A0A062U8A7_9PROT</name>
<dbReference type="AlphaFoldDB" id="A0A062U8A7"/>
<sequence>MTPAYASPQGPGKIKRVKLGLLMSSLAACLMVSLLSLVIIFVLDTLGVFRNDFMLTDKYSVMSGIQFGLIMCLYNFLLFFLTVPAAWIALGFSIGRMPHRRITARGPYMRWAAIWGAILVGATTTLFGVLLGSLITGLGAALIGFSIGAIAGALCGLLFYAIVKPENQLHATDISVFDA</sequence>
<dbReference type="PATRIC" id="fig|1280946.3.peg.2145"/>
<dbReference type="STRING" id="1280946.HY29_02580"/>
<gene>
    <name evidence="2" type="ORF">HY29_02580</name>
</gene>
<keyword evidence="1" id="KW-0472">Membrane</keyword>
<accession>A0A062U8A7</accession>
<dbReference type="Proteomes" id="UP000027037">
    <property type="component" value="Unassembled WGS sequence"/>
</dbReference>
<dbReference type="EMBL" id="AWFF01000043">
    <property type="protein sequence ID" value="KCZ53973.1"/>
    <property type="molecule type" value="Genomic_DNA"/>
</dbReference>
<feature type="transmembrane region" description="Helical" evidence="1">
    <location>
        <begin position="63"/>
        <end position="90"/>
    </location>
</feature>
<feature type="transmembrane region" description="Helical" evidence="1">
    <location>
        <begin position="111"/>
        <end position="135"/>
    </location>
</feature>
<proteinExistence type="predicted"/>
<keyword evidence="1" id="KW-1133">Transmembrane helix</keyword>
<evidence type="ECO:0000313" key="2">
    <source>
        <dbReference type="EMBL" id="KCZ53973.1"/>
    </source>
</evidence>
<feature type="transmembrane region" description="Helical" evidence="1">
    <location>
        <begin position="21"/>
        <end position="43"/>
    </location>
</feature>